<organism evidence="1 2">
    <name type="scientific">Bradyrhizobium japonicum</name>
    <dbReference type="NCBI Taxonomy" id="375"/>
    <lineage>
        <taxon>Bacteria</taxon>
        <taxon>Pseudomonadati</taxon>
        <taxon>Pseudomonadota</taxon>
        <taxon>Alphaproteobacteria</taxon>
        <taxon>Hyphomicrobiales</taxon>
        <taxon>Nitrobacteraceae</taxon>
        <taxon>Bradyrhizobium</taxon>
    </lineage>
</organism>
<accession>A0A0A3Y4G8</accession>
<dbReference type="AlphaFoldDB" id="A0A0A3Y4G8"/>
<evidence type="ECO:0000313" key="2">
    <source>
        <dbReference type="Proteomes" id="UP000030377"/>
    </source>
</evidence>
<name>A0A0A3Y4G8_BRAJP</name>
<comment type="caution">
    <text evidence="1">The sequence shown here is derived from an EMBL/GenBank/DDBJ whole genome shotgun (WGS) entry which is preliminary data.</text>
</comment>
<dbReference type="EMBL" id="JRPN01000001">
    <property type="protein sequence ID" value="KGT81510.1"/>
    <property type="molecule type" value="Genomic_DNA"/>
</dbReference>
<gene>
    <name evidence="1" type="ORF">MA20_01815</name>
</gene>
<proteinExistence type="predicted"/>
<evidence type="ECO:0000313" key="1">
    <source>
        <dbReference type="EMBL" id="KGT81510.1"/>
    </source>
</evidence>
<protein>
    <submittedName>
        <fullName evidence="1">Uncharacterized protein</fullName>
    </submittedName>
</protein>
<reference evidence="1 2" key="1">
    <citation type="submission" date="2014-09" db="EMBL/GenBank/DDBJ databases">
        <title>Draft genome of Bradyrhizobium japonicum Is-34.</title>
        <authorList>
            <person name="Tsurumaru H."/>
            <person name="Yamakawa T."/>
            <person name="Hashimoto S."/>
            <person name="Okizaki K."/>
            <person name="Kanesaki Y."/>
            <person name="Yoshikawa H."/>
            <person name="Yajima S."/>
        </authorList>
    </citation>
    <scope>NUCLEOTIDE SEQUENCE [LARGE SCALE GENOMIC DNA]</scope>
    <source>
        <strain evidence="1 2">Is-34</strain>
    </source>
</reference>
<dbReference type="RefSeq" id="WP_041953228.1">
    <property type="nucleotide sequence ID" value="NZ_JRPN01000001.1"/>
</dbReference>
<sequence length="84" mass="9576">MKVLWLELRDVPGGFGITARDWQDAMYLLAEARGVLRGQPAEESMIESSTDVRSIDDLDQDHVVPNMGTMLRRGVWFPNLPYIQ</sequence>
<dbReference type="Proteomes" id="UP000030377">
    <property type="component" value="Unassembled WGS sequence"/>
</dbReference>